<evidence type="ECO:0008006" key="3">
    <source>
        <dbReference type="Google" id="ProtNLM"/>
    </source>
</evidence>
<accession>A0AAD6D6C1</accession>
<comment type="caution">
    <text evidence="1">The sequence shown here is derived from an EMBL/GenBank/DDBJ whole genome shotgun (WGS) entry which is preliminary data.</text>
</comment>
<sequence>MGGWDVYCAICGSTFRSNVSIDSDDETDLTYSGEIIGQSDIKWLDTLCALGINPNVPGENKSFITGLGTYDDAASIDVAQGEDPNVPLDERGRVSYFSTYHDYSQEFPIVFPFHEVCYKEILLRCFKNEKINGDVLYALCEEMRQDLHNVLALDYGEPFPPFEQYWECNKGEEVLVTHPVNIPQLAIHLDSIAEEEHIVDMEKKMSKSASVRNRYDIFDKLPFELRQNIFEFLPIASVFAIKAASYSMHACPYASWKQRLETDMPWLWEVRDKNPFKSQVMEAKVSKMFTELEEKSRYNKKTVDYIPGIVNRRRIWGICEDIRSLYHDKLAEAQGHQIDSTANLAATRARFAAFKAENP</sequence>
<protein>
    <recommendedName>
        <fullName evidence="3">F-box domain-containing protein</fullName>
    </recommendedName>
</protein>
<evidence type="ECO:0000313" key="2">
    <source>
        <dbReference type="Proteomes" id="UP001220324"/>
    </source>
</evidence>
<evidence type="ECO:0000313" key="1">
    <source>
        <dbReference type="EMBL" id="KAJ5556793.1"/>
    </source>
</evidence>
<dbReference type="Proteomes" id="UP001220324">
    <property type="component" value="Unassembled WGS sequence"/>
</dbReference>
<organism evidence="1 2">
    <name type="scientific">Penicillium frequentans</name>
    <dbReference type="NCBI Taxonomy" id="3151616"/>
    <lineage>
        <taxon>Eukaryota</taxon>
        <taxon>Fungi</taxon>
        <taxon>Dikarya</taxon>
        <taxon>Ascomycota</taxon>
        <taxon>Pezizomycotina</taxon>
        <taxon>Eurotiomycetes</taxon>
        <taxon>Eurotiomycetidae</taxon>
        <taxon>Eurotiales</taxon>
        <taxon>Aspergillaceae</taxon>
        <taxon>Penicillium</taxon>
    </lineage>
</organism>
<reference evidence="1 2" key="1">
    <citation type="journal article" date="2023" name="IMA Fungus">
        <title>Comparative genomic study of the Penicillium genus elucidates a diverse pangenome and 15 lateral gene transfer events.</title>
        <authorList>
            <person name="Petersen C."/>
            <person name="Sorensen T."/>
            <person name="Nielsen M.R."/>
            <person name="Sondergaard T.E."/>
            <person name="Sorensen J.L."/>
            <person name="Fitzpatrick D.A."/>
            <person name="Frisvad J.C."/>
            <person name="Nielsen K.L."/>
        </authorList>
    </citation>
    <scope>NUCLEOTIDE SEQUENCE [LARGE SCALE GENOMIC DNA]</scope>
    <source>
        <strain evidence="1 2">IBT 35679</strain>
    </source>
</reference>
<dbReference type="AlphaFoldDB" id="A0AAD6D6C1"/>
<proteinExistence type="predicted"/>
<dbReference type="SUPFAM" id="SSF81383">
    <property type="entry name" value="F-box domain"/>
    <property type="match status" value="1"/>
</dbReference>
<dbReference type="EMBL" id="JAQIZZ010000001">
    <property type="protein sequence ID" value="KAJ5556793.1"/>
    <property type="molecule type" value="Genomic_DNA"/>
</dbReference>
<name>A0AAD6D6C1_9EURO</name>
<gene>
    <name evidence="1" type="ORF">N7494_000708</name>
</gene>
<keyword evidence="2" id="KW-1185">Reference proteome</keyword>
<dbReference type="InterPro" id="IPR036047">
    <property type="entry name" value="F-box-like_dom_sf"/>
</dbReference>